<gene>
    <name evidence="2" type="ORF">H9948_00370</name>
</gene>
<accession>A0A9D2HZV7</accession>
<dbReference type="Proteomes" id="UP000886856">
    <property type="component" value="Unassembled WGS sequence"/>
</dbReference>
<keyword evidence="1" id="KW-0472">Membrane</keyword>
<feature type="transmembrane region" description="Helical" evidence="1">
    <location>
        <begin position="6"/>
        <end position="28"/>
    </location>
</feature>
<proteinExistence type="predicted"/>
<evidence type="ECO:0000256" key="1">
    <source>
        <dbReference type="SAM" id="Phobius"/>
    </source>
</evidence>
<name>A0A9D2HZV7_9LACT</name>
<keyword evidence="1" id="KW-0812">Transmembrane</keyword>
<evidence type="ECO:0000313" key="3">
    <source>
        <dbReference type="Proteomes" id="UP000886856"/>
    </source>
</evidence>
<evidence type="ECO:0000313" key="2">
    <source>
        <dbReference type="EMBL" id="HJA89229.1"/>
    </source>
</evidence>
<keyword evidence="1" id="KW-1133">Transmembrane helix</keyword>
<sequence>MDWQHVIERIAVNAGYIVTIFTAIKYFVLNPLEKRRKKEDDEKIAEQNAFQERILQKTSENQKPLVDALDSLKQLIEDTRRDSNNLHKIADVNVKAIGELDEEMDKHDKRIYRLEVKNGFIKMEEEK</sequence>
<reference evidence="2" key="1">
    <citation type="journal article" date="2021" name="PeerJ">
        <title>Extensive microbial diversity within the chicken gut microbiome revealed by metagenomics and culture.</title>
        <authorList>
            <person name="Gilroy R."/>
            <person name="Ravi A."/>
            <person name="Getino M."/>
            <person name="Pursley I."/>
            <person name="Horton D.L."/>
            <person name="Alikhan N.F."/>
            <person name="Baker D."/>
            <person name="Gharbi K."/>
            <person name="Hall N."/>
            <person name="Watson M."/>
            <person name="Adriaenssens E.M."/>
            <person name="Foster-Nyarko E."/>
            <person name="Jarju S."/>
            <person name="Secka A."/>
            <person name="Antonio M."/>
            <person name="Oren A."/>
            <person name="Chaudhuri R.R."/>
            <person name="La Ragione R."/>
            <person name="Hildebrand F."/>
            <person name="Pallen M.J."/>
        </authorList>
    </citation>
    <scope>NUCLEOTIDE SEQUENCE</scope>
    <source>
        <strain evidence="2">CHK171-505</strain>
    </source>
</reference>
<dbReference type="EMBL" id="DWYW01000008">
    <property type="protein sequence ID" value="HJA89229.1"/>
    <property type="molecule type" value="Genomic_DNA"/>
</dbReference>
<comment type="caution">
    <text evidence="2">The sequence shown here is derived from an EMBL/GenBank/DDBJ whole genome shotgun (WGS) entry which is preliminary data.</text>
</comment>
<organism evidence="2 3">
    <name type="scientific">Candidatus Jeotgalibaca merdavium</name>
    <dbReference type="NCBI Taxonomy" id="2838627"/>
    <lineage>
        <taxon>Bacteria</taxon>
        <taxon>Bacillati</taxon>
        <taxon>Bacillota</taxon>
        <taxon>Bacilli</taxon>
        <taxon>Lactobacillales</taxon>
        <taxon>Carnobacteriaceae</taxon>
        <taxon>Jeotgalibaca</taxon>
    </lineage>
</organism>
<reference evidence="2" key="2">
    <citation type="submission" date="2021-04" db="EMBL/GenBank/DDBJ databases">
        <authorList>
            <person name="Gilroy R."/>
        </authorList>
    </citation>
    <scope>NUCLEOTIDE SEQUENCE</scope>
    <source>
        <strain evidence="2">CHK171-505</strain>
    </source>
</reference>
<protein>
    <submittedName>
        <fullName evidence="2">Uncharacterized protein</fullName>
    </submittedName>
</protein>
<dbReference type="AlphaFoldDB" id="A0A9D2HZV7"/>